<proteinExistence type="predicted"/>
<dbReference type="RefSeq" id="WP_307376975.1">
    <property type="nucleotide sequence ID" value="NZ_JAUSUW010000018.1"/>
</dbReference>
<organism evidence="1 2">
    <name type="scientific">Peteryoungia aggregata LMG 23059</name>
    <dbReference type="NCBI Taxonomy" id="1368425"/>
    <lineage>
        <taxon>Bacteria</taxon>
        <taxon>Pseudomonadati</taxon>
        <taxon>Pseudomonadota</taxon>
        <taxon>Alphaproteobacteria</taxon>
        <taxon>Hyphomicrobiales</taxon>
        <taxon>Rhizobiaceae</taxon>
        <taxon>Peteryoungia</taxon>
    </lineage>
</organism>
<gene>
    <name evidence="1" type="ORF">J2045_004341</name>
</gene>
<protein>
    <submittedName>
        <fullName evidence="1">Uncharacterized protein</fullName>
    </submittedName>
</protein>
<dbReference type="Proteomes" id="UP001238496">
    <property type="component" value="Unassembled WGS sequence"/>
</dbReference>
<evidence type="ECO:0000313" key="2">
    <source>
        <dbReference type="Proteomes" id="UP001238496"/>
    </source>
</evidence>
<name>A0ABU0GD62_9HYPH</name>
<accession>A0ABU0GD62</accession>
<dbReference type="SUPFAM" id="SSF48239">
    <property type="entry name" value="Terpenoid cyclases/Protein prenyltransferases"/>
    <property type="match status" value="1"/>
</dbReference>
<comment type="caution">
    <text evidence="1">The sequence shown here is derived from an EMBL/GenBank/DDBJ whole genome shotgun (WGS) entry which is preliminary data.</text>
</comment>
<dbReference type="InterPro" id="IPR008930">
    <property type="entry name" value="Terpenoid_cyclase/PrenylTrfase"/>
</dbReference>
<reference evidence="1 2" key="1">
    <citation type="submission" date="2023-07" db="EMBL/GenBank/DDBJ databases">
        <title>Genomic Encyclopedia of Type Strains, Phase IV (KMG-IV): sequencing the most valuable type-strain genomes for metagenomic binning, comparative biology and taxonomic classification.</title>
        <authorList>
            <person name="Goeker M."/>
        </authorList>
    </citation>
    <scope>NUCLEOTIDE SEQUENCE [LARGE SCALE GENOMIC DNA]</scope>
    <source>
        <strain evidence="1 2">DSM 1111</strain>
    </source>
</reference>
<dbReference type="EMBL" id="JAUSUW010000018">
    <property type="protein sequence ID" value="MDQ0423289.1"/>
    <property type="molecule type" value="Genomic_DNA"/>
</dbReference>
<keyword evidence="2" id="KW-1185">Reference proteome</keyword>
<evidence type="ECO:0000313" key="1">
    <source>
        <dbReference type="EMBL" id="MDQ0423289.1"/>
    </source>
</evidence>
<sequence length="245" mass="27768">MFLAIFLLHARDFAGRDTSRDIELWVSRHLASMNSYGFWGGRTKMTHLQFQNGYHQHEILEYLEVDNPHSTRSIDAVLSLADSGGHFAPYPGGGGCYDYDAVFMLTPHGGGGGMRASEQLRTTAKAIMGEQNSDGGFAETLQVRPRSIANFWRSVNRVYGALGNVPLLVERLRYAVALQRPKHSQIHTHWSEYSREWSESDLWDTWFRLLAIARIDVCLDPKRAIDWGFIDYPGIGFHPSLRAQP</sequence>